<name>A0A9P7UXS7_9AGAR</name>
<feature type="compositionally biased region" description="Low complexity" evidence="1">
    <location>
        <begin position="36"/>
        <end position="45"/>
    </location>
</feature>
<dbReference type="Proteomes" id="UP001049176">
    <property type="component" value="Chromosome 2"/>
</dbReference>
<dbReference type="GeneID" id="66073129"/>
<dbReference type="OrthoDB" id="276151at2759"/>
<evidence type="ECO:0000256" key="1">
    <source>
        <dbReference type="SAM" id="MobiDB-lite"/>
    </source>
</evidence>
<dbReference type="RefSeq" id="XP_043013106.1">
    <property type="nucleotide sequence ID" value="XM_043148507.1"/>
</dbReference>
<organism evidence="2 3">
    <name type="scientific">Marasmius oreades</name>
    <name type="common">fairy-ring Marasmius</name>
    <dbReference type="NCBI Taxonomy" id="181124"/>
    <lineage>
        <taxon>Eukaryota</taxon>
        <taxon>Fungi</taxon>
        <taxon>Dikarya</taxon>
        <taxon>Basidiomycota</taxon>
        <taxon>Agaricomycotina</taxon>
        <taxon>Agaricomycetes</taxon>
        <taxon>Agaricomycetidae</taxon>
        <taxon>Agaricales</taxon>
        <taxon>Marasmiineae</taxon>
        <taxon>Marasmiaceae</taxon>
        <taxon>Marasmius</taxon>
    </lineage>
</organism>
<feature type="region of interest" description="Disordered" evidence="1">
    <location>
        <begin position="36"/>
        <end position="57"/>
    </location>
</feature>
<accession>A0A9P7UXS7</accession>
<evidence type="ECO:0000313" key="2">
    <source>
        <dbReference type="EMBL" id="KAG7096636.1"/>
    </source>
</evidence>
<sequence length="643" mass="72412">MSSSLVRATVRRLGIYSTRHLSSISLPIDSIDFSTAKDSPLSSPSPSHPQTPPLVKKARPSFQEQKLNELSQVLASGTPSEVWSHYVSSTNLLGSTTLPLEIHQEVLRKCTPSFQELRTNSALMVPRDFTSSPHQHEGRLQTVIRNIRTAGTPSITDYHFILAQFAAVGHYSGSMQVFKEMLHMNMSPRGLTYFLCLQAIAHRLTLPEPSVTKSQRTAQARRLLTELMTDMSRRRIPFTSVTVDLCARIMKDAGDTEGFEDVVKLGYGIDMSNPDHPPLEALGMENPTLTMTDSQPLKFFPLSTPGLNTIIDMYGRRRDVSKLVQVFEVLTAPLPVTTNSPSSFDDDDDFGILDRDSSPPMPILVAPSTSPNTTSFAYMVRHICQANHIPLARHYLLLAMNFEETAENDTRVALESRPISEVPAPKVAVNGHMVTSLLGLANRNQRVSLTRWIQSQLSTIVKRKQEALTFYTSFRAMLIAENRYQAKKMSSKDEKAAGEVAVELDLSSPVASIDEDPLSLTYTTEEAFKPLDLDLHIRILKDDIYDLTELQSYTAWLLGKTVERLKNRLGRRVWQGKNIYSVSTGARRTVTPECWDERVVYKLLSEEAKTYNRAKEMDRELDEKRGRTKIRKSWSKKDFFSPN</sequence>
<proteinExistence type="predicted"/>
<keyword evidence="3" id="KW-1185">Reference proteome</keyword>
<gene>
    <name evidence="2" type="ORF">E1B28_004053</name>
</gene>
<dbReference type="AlphaFoldDB" id="A0A9P7UXS7"/>
<comment type="caution">
    <text evidence="2">The sequence shown here is derived from an EMBL/GenBank/DDBJ whole genome shotgun (WGS) entry which is preliminary data.</text>
</comment>
<evidence type="ECO:0000313" key="3">
    <source>
        <dbReference type="Proteomes" id="UP001049176"/>
    </source>
</evidence>
<reference evidence="2" key="1">
    <citation type="journal article" date="2021" name="Genome Biol. Evol.">
        <title>The assembled and annotated genome of the fairy-ring fungus Marasmius oreades.</title>
        <authorList>
            <person name="Hiltunen M."/>
            <person name="Ament-Velasquez S.L."/>
            <person name="Johannesson H."/>
        </authorList>
    </citation>
    <scope>NUCLEOTIDE SEQUENCE</scope>
    <source>
        <strain evidence="2">03SP1</strain>
    </source>
</reference>
<dbReference type="EMBL" id="CM032182">
    <property type="protein sequence ID" value="KAG7096636.1"/>
    <property type="molecule type" value="Genomic_DNA"/>
</dbReference>
<dbReference type="KEGG" id="more:E1B28_004053"/>
<protein>
    <submittedName>
        <fullName evidence="2">Uncharacterized protein</fullName>
    </submittedName>
</protein>